<organism evidence="3 4">
    <name type="scientific">Phomopsis amygdali</name>
    <name type="common">Fusicoccum amygdali</name>
    <dbReference type="NCBI Taxonomy" id="1214568"/>
    <lineage>
        <taxon>Eukaryota</taxon>
        <taxon>Fungi</taxon>
        <taxon>Dikarya</taxon>
        <taxon>Ascomycota</taxon>
        <taxon>Pezizomycotina</taxon>
        <taxon>Sordariomycetes</taxon>
        <taxon>Sordariomycetidae</taxon>
        <taxon>Diaporthales</taxon>
        <taxon>Diaporthaceae</taxon>
        <taxon>Diaporthe</taxon>
    </lineage>
</organism>
<dbReference type="Proteomes" id="UP001265746">
    <property type="component" value="Unassembled WGS sequence"/>
</dbReference>
<protein>
    <recommendedName>
        <fullName evidence="2">DUF1996 domain-containing protein</fullName>
    </recommendedName>
</protein>
<sequence>MVLFMPWQLSAFLASDRFGPDEQAALPPFLAGSGSKVGQAGTLPREWRLSRYANPGSVNRDDLEANLIPMDGLAGVTGARHRMPSLLLRAALAGSTISQVAYAYTQANVASPFMYKNVDPIVFPGQYGVSHMHSFFGSDAVTASTNTSAELQKGCTTADNPNDFSVYWVPSLLYTKDNGQTYDYVPVMRFSAYYNLGETPAEIPIPQDVKMVAGSSSATTAADSPADAKVEWFCEGDDGGSADENGFPSSTCSTHLQTLLYFPQCVNQDTLETAYKSRSYGTDNWCPEGSKSMPQLRFSIRYDLRKVLPDGWSGTAPIKLASGNAWSSHGDFIMGWTEDAAQNMVDATAADYKYHYYAVDGKLGTAGTEPTCTATDADPDNGTSDYAESVKEMSKRSTPMGWTSRSRMARA</sequence>
<gene>
    <name evidence="3" type="ORF">N8I77_004668</name>
</gene>
<evidence type="ECO:0000313" key="3">
    <source>
        <dbReference type="EMBL" id="KAK2611319.1"/>
    </source>
</evidence>
<keyword evidence="4" id="KW-1185">Reference proteome</keyword>
<feature type="region of interest" description="Disordered" evidence="1">
    <location>
        <begin position="372"/>
        <end position="411"/>
    </location>
</feature>
<dbReference type="Pfam" id="PF09362">
    <property type="entry name" value="DUF1996"/>
    <property type="match status" value="1"/>
</dbReference>
<feature type="compositionally biased region" description="Polar residues" evidence="1">
    <location>
        <begin position="396"/>
        <end position="411"/>
    </location>
</feature>
<evidence type="ECO:0000313" key="4">
    <source>
        <dbReference type="Proteomes" id="UP001265746"/>
    </source>
</evidence>
<name>A0AAD9W652_PHOAM</name>
<dbReference type="InterPro" id="IPR018535">
    <property type="entry name" value="DUF1996"/>
</dbReference>
<feature type="domain" description="DUF1996" evidence="2">
    <location>
        <begin position="119"/>
        <end position="336"/>
    </location>
</feature>
<reference evidence="3" key="1">
    <citation type="submission" date="2023-06" db="EMBL/GenBank/DDBJ databases">
        <authorList>
            <person name="Noh H."/>
        </authorList>
    </citation>
    <scope>NUCLEOTIDE SEQUENCE</scope>
    <source>
        <strain evidence="3">DUCC20226</strain>
    </source>
</reference>
<evidence type="ECO:0000256" key="1">
    <source>
        <dbReference type="SAM" id="MobiDB-lite"/>
    </source>
</evidence>
<evidence type="ECO:0000259" key="2">
    <source>
        <dbReference type="Pfam" id="PF09362"/>
    </source>
</evidence>
<dbReference type="EMBL" id="JAUJFL010000002">
    <property type="protein sequence ID" value="KAK2611319.1"/>
    <property type="molecule type" value="Genomic_DNA"/>
</dbReference>
<dbReference type="AlphaFoldDB" id="A0AAD9W652"/>
<accession>A0AAD9W652</accession>
<proteinExistence type="predicted"/>
<comment type="caution">
    <text evidence="3">The sequence shown here is derived from an EMBL/GenBank/DDBJ whole genome shotgun (WGS) entry which is preliminary data.</text>
</comment>
<dbReference type="PANTHER" id="PTHR43662">
    <property type="match status" value="1"/>
</dbReference>
<dbReference type="PANTHER" id="PTHR43662:SF12">
    <property type="entry name" value="DUF1996 DOMAIN-CONTAINING PROTEIN-RELATED"/>
    <property type="match status" value="1"/>
</dbReference>